<dbReference type="RefSeq" id="WP_041017112.1">
    <property type="nucleotide sequence ID" value="NZ_CCEJ010000003.1"/>
</dbReference>
<dbReference type="PANTHER" id="PTHR19211:SF14">
    <property type="entry name" value="ATP-BINDING CASSETTE SUB-FAMILY F MEMBER 1"/>
    <property type="match status" value="1"/>
</dbReference>
<evidence type="ECO:0000256" key="2">
    <source>
        <dbReference type="ARBA" id="ARBA00022741"/>
    </source>
</evidence>
<dbReference type="InterPro" id="IPR027417">
    <property type="entry name" value="P-loop_NTPase"/>
</dbReference>
<evidence type="ECO:0000259" key="4">
    <source>
        <dbReference type="PROSITE" id="PS50893"/>
    </source>
</evidence>
<dbReference type="eggNOG" id="COG0488">
    <property type="taxonomic scope" value="Bacteria"/>
</dbReference>
<name>A0A090D1Q5_9BACT</name>
<dbReference type="EMBL" id="CCEJ010000003">
    <property type="protein sequence ID" value="CDR33668.1"/>
    <property type="molecule type" value="Genomic_DNA"/>
</dbReference>
<dbReference type="FunFam" id="3.40.50.300:FF:000011">
    <property type="entry name" value="Putative ABC transporter ATP-binding component"/>
    <property type="match status" value="1"/>
</dbReference>
<dbReference type="OrthoDB" id="9760950at2"/>
<reference evidence="5" key="2">
    <citation type="submission" date="2014-09" db="EMBL/GenBank/DDBJ databases">
        <title>Criblamydia sequanensis harbors a mega-plasmid encoding arsenite resistance.</title>
        <authorList>
            <person name="Bertelli C."/>
            <person name="Goesmann A."/>
            <person name="Greub G."/>
        </authorList>
    </citation>
    <scope>NUCLEOTIDE SEQUENCE [LARGE SCALE GENOMIC DNA]</scope>
    <source>
        <strain evidence="5">CRIB-18</strain>
    </source>
</reference>
<dbReference type="PROSITE" id="PS00211">
    <property type="entry name" value="ABC_TRANSPORTER_1"/>
    <property type="match status" value="1"/>
</dbReference>
<feature type="domain" description="ABC transporter" evidence="4">
    <location>
        <begin position="6"/>
        <end position="253"/>
    </location>
</feature>
<dbReference type="InterPro" id="IPR003593">
    <property type="entry name" value="AAA+_ATPase"/>
</dbReference>
<dbReference type="GO" id="GO:0016887">
    <property type="term" value="F:ATP hydrolysis activity"/>
    <property type="evidence" value="ECO:0007669"/>
    <property type="project" value="InterPro"/>
</dbReference>
<accession>A0A090D1Q5</accession>
<dbReference type="Gene3D" id="3.40.50.300">
    <property type="entry name" value="P-loop containing nucleotide triphosphate hydrolases"/>
    <property type="match status" value="2"/>
</dbReference>
<comment type="caution">
    <text evidence="5">The sequence shown here is derived from an EMBL/GenBank/DDBJ whole genome shotgun (WGS) entry which is preliminary data.</text>
</comment>
<dbReference type="InterPro" id="IPR003439">
    <property type="entry name" value="ABC_transporter-like_ATP-bd"/>
</dbReference>
<dbReference type="Pfam" id="PF00005">
    <property type="entry name" value="ABC_tran"/>
    <property type="match status" value="2"/>
</dbReference>
<protein>
    <submittedName>
        <fullName evidence="5">ABC-type transporter, ATPase subunit</fullName>
        <ecNumber evidence="5">3.6.3.-</ecNumber>
    </submittedName>
</protein>
<dbReference type="Proteomes" id="UP000031552">
    <property type="component" value="Unassembled WGS sequence"/>
</dbReference>
<dbReference type="GO" id="GO:0005524">
    <property type="term" value="F:ATP binding"/>
    <property type="evidence" value="ECO:0007669"/>
    <property type="project" value="UniProtKB-KW"/>
</dbReference>
<dbReference type="AlphaFoldDB" id="A0A090D1Q5"/>
<dbReference type="InterPro" id="IPR017871">
    <property type="entry name" value="ABC_transporter-like_CS"/>
</dbReference>
<dbReference type="STRING" id="1437425.CSEC_0840"/>
<keyword evidence="1" id="KW-0677">Repeat</keyword>
<keyword evidence="2" id="KW-0547">Nucleotide-binding</keyword>
<evidence type="ECO:0000256" key="1">
    <source>
        <dbReference type="ARBA" id="ARBA00022737"/>
    </source>
</evidence>
<dbReference type="NCBIfam" id="NF000355">
    <property type="entry name" value="ribo_prot_ABC_F"/>
    <property type="match status" value="1"/>
</dbReference>
<keyword evidence="5" id="KW-0378">Hydrolase</keyword>
<reference evidence="5" key="1">
    <citation type="submission" date="2013-12" db="EMBL/GenBank/DDBJ databases">
        <authorList>
            <person name="Linke B."/>
        </authorList>
    </citation>
    <scope>NUCLEOTIDE SEQUENCE [LARGE SCALE GENOMIC DNA]</scope>
    <source>
        <strain evidence="5">CRIB-18</strain>
    </source>
</reference>
<evidence type="ECO:0000313" key="5">
    <source>
        <dbReference type="EMBL" id="CDR33668.1"/>
    </source>
</evidence>
<evidence type="ECO:0000313" key="6">
    <source>
        <dbReference type="Proteomes" id="UP000031552"/>
    </source>
</evidence>
<keyword evidence="3" id="KW-0067">ATP-binding</keyword>
<sequence>MSIALIQLIQLSKSYTKKIILDGVFLSINEGDCFALIGENGSGKSTLLKILAGVLPPDDEDCLQKNGELEINFLSQEMLEFDRSKTVREFLYNENLIEIEGELKKLEENLDDPSQLEKWSKLHEQFEKKGGYHRTPLEPILQDFKVNQLLNLPLSELSSGQRMRVHLARIFSNESDLLLLDEPTNHLDKESVALIIEKIKARKKATLIVSHDRSFLNKTCNRLIEIENGKLKVYGGNYDFYLQEKERFLESRLKVYEETKARLKEVRKKICHTTFSKAKPKAPKDRDIIAYDSRGGRNQKSQKRALDDLKAKESQLEKNLISNPKPNNIPKFRFIAPPLQSPFAIEIDSITKGFEGKIIFSNLSKFLYPTDRVILQGPNGAGKTTLMKCLYGLLPLDSGKIVKAKNISIAYLDQEIENLDLKKTASEYFLNKYSMSEETLRSELQKIGFENHDFLKRPFGALSVGQRKKMMLLSMIWLKPNVLFLDEPTNHLDLVTLEAFEKALLQFEGAIIAISHDETFAQKIATDYWFLGTR</sequence>
<dbReference type="EC" id="3.6.3.-" evidence="5"/>
<keyword evidence="6" id="KW-1185">Reference proteome</keyword>
<evidence type="ECO:0000256" key="3">
    <source>
        <dbReference type="ARBA" id="ARBA00022840"/>
    </source>
</evidence>
<dbReference type="SUPFAM" id="SSF52540">
    <property type="entry name" value="P-loop containing nucleoside triphosphate hydrolases"/>
    <property type="match status" value="2"/>
</dbReference>
<gene>
    <name evidence="5" type="ORF">CSEC_0840</name>
</gene>
<dbReference type="InterPro" id="IPR050611">
    <property type="entry name" value="ABCF"/>
</dbReference>
<dbReference type="SMART" id="SM00382">
    <property type="entry name" value="AAA"/>
    <property type="match status" value="2"/>
</dbReference>
<organism evidence="5 6">
    <name type="scientific">Candidatus Criblamydia sequanensis CRIB-18</name>
    <dbReference type="NCBI Taxonomy" id="1437425"/>
    <lineage>
        <taxon>Bacteria</taxon>
        <taxon>Pseudomonadati</taxon>
        <taxon>Chlamydiota</taxon>
        <taxon>Chlamydiia</taxon>
        <taxon>Parachlamydiales</taxon>
        <taxon>Candidatus Criblamydiaceae</taxon>
        <taxon>Candidatus Criblamydia</taxon>
    </lineage>
</organism>
<dbReference type="CDD" id="cd03221">
    <property type="entry name" value="ABCF_EF-3"/>
    <property type="match status" value="2"/>
</dbReference>
<dbReference type="PROSITE" id="PS50893">
    <property type="entry name" value="ABC_TRANSPORTER_2"/>
    <property type="match status" value="2"/>
</dbReference>
<proteinExistence type="predicted"/>
<dbReference type="InterPro" id="IPR032781">
    <property type="entry name" value="ABC_tran_Xtn"/>
</dbReference>
<feature type="domain" description="ABC transporter" evidence="4">
    <location>
        <begin position="345"/>
        <end position="533"/>
    </location>
</feature>
<dbReference type="PANTHER" id="PTHR19211">
    <property type="entry name" value="ATP-BINDING TRANSPORT PROTEIN-RELATED"/>
    <property type="match status" value="1"/>
</dbReference>
<dbReference type="Pfam" id="PF12848">
    <property type="entry name" value="ABC_tran_Xtn"/>
    <property type="match status" value="1"/>
</dbReference>